<name>A0A1S6UA69_9CAUD</name>
<comment type="catalytic activity">
    <reaction evidence="3">
        <text>3',3',3'-c-tri-AMP + H2O = A[3'-5']pA[3'-5']pAp[3'] + H(+)</text>
        <dbReference type="Rhea" id="RHEA:72859"/>
        <dbReference type="ChEBI" id="CHEBI:15377"/>
        <dbReference type="ChEBI" id="CHEBI:15378"/>
        <dbReference type="ChEBI" id="CHEBI:192523"/>
        <dbReference type="ChEBI" id="CHEBI:192530"/>
    </reaction>
    <physiologicalReaction direction="left-to-right" evidence="3">
        <dbReference type="Rhea" id="RHEA:72860"/>
    </physiologicalReaction>
</comment>
<proteinExistence type="inferred from homology"/>
<comment type="catalytic activity">
    <reaction evidence="2">
        <text>3',3',3'-cAAG + H2O = G[3'-5']pA[3'-5']pAp[3'] + H(+)</text>
        <dbReference type="Rhea" id="RHEA:72863"/>
        <dbReference type="ChEBI" id="CHEBI:15377"/>
        <dbReference type="ChEBI" id="CHEBI:15378"/>
        <dbReference type="ChEBI" id="CHEBI:143810"/>
        <dbReference type="ChEBI" id="CHEBI:192532"/>
    </reaction>
    <physiologicalReaction direction="left-to-right" evidence="2">
        <dbReference type="Rhea" id="RHEA:72864"/>
    </physiologicalReaction>
</comment>
<evidence type="ECO:0000256" key="7">
    <source>
        <dbReference type="ARBA" id="ARBA00034343"/>
    </source>
</evidence>
<dbReference type="InterPro" id="IPR056175">
    <property type="entry name" value="Acb1-like_C"/>
</dbReference>
<evidence type="ECO:0000256" key="5">
    <source>
        <dbReference type="ARBA" id="ARBA00034283"/>
    </source>
</evidence>
<evidence type="ECO:0000256" key="2">
    <source>
        <dbReference type="ARBA" id="ARBA00034233"/>
    </source>
</evidence>
<comment type="catalytic activity">
    <reaction evidence="4">
        <text>3',3',3'-cAAG + H2O = A[3'-5']pG[3'-5']pAp[3'] + H(+)</text>
        <dbReference type="Rhea" id="RHEA:72867"/>
        <dbReference type="ChEBI" id="CHEBI:15377"/>
        <dbReference type="ChEBI" id="CHEBI:15378"/>
        <dbReference type="ChEBI" id="CHEBI:143810"/>
        <dbReference type="ChEBI" id="CHEBI:192533"/>
    </reaction>
    <physiologicalReaction direction="left-to-right" evidence="4">
        <dbReference type="Rhea" id="RHEA:72868"/>
    </physiologicalReaction>
</comment>
<organism evidence="10 11">
    <name type="scientific">Serratia phage BF</name>
    <dbReference type="NCBI Taxonomy" id="1962671"/>
    <lineage>
        <taxon>Viruses</taxon>
        <taxon>Duplodnaviria</taxon>
        <taxon>Heunggongvirae</taxon>
        <taxon>Uroviricota</taxon>
        <taxon>Caudoviricetes</taxon>
        <taxon>Eneladusvirus</taxon>
        <taxon>Eneladusvirus BF</taxon>
    </lineage>
</organism>
<dbReference type="Proteomes" id="UP000221837">
    <property type="component" value="Genome"/>
</dbReference>
<evidence type="ECO:0000256" key="4">
    <source>
        <dbReference type="ARBA" id="ARBA00034244"/>
    </source>
</evidence>
<evidence type="ECO:0000259" key="9">
    <source>
        <dbReference type="Pfam" id="PF23474"/>
    </source>
</evidence>
<gene>
    <name evidence="10" type="ORF">BF_0110</name>
</gene>
<reference evidence="10" key="1">
    <citation type="submission" date="2017-02" db="EMBL/GenBank/DDBJ databases">
        <title>Genome sequence of Serratia marcescens phage BF.</title>
        <authorList>
            <person name="Casey E."/>
            <person name="Fitzgerald B."/>
            <person name="Mahony J."/>
            <person name="Lugli G."/>
            <person name="Ventura M."/>
            <person name="van Sinderen D."/>
        </authorList>
    </citation>
    <scope>NUCLEOTIDE SEQUENCE [LARGE SCALE GENOMIC DNA]</scope>
</reference>
<dbReference type="Pfam" id="PF23474">
    <property type="entry name" value="Acb1"/>
    <property type="match status" value="1"/>
</dbReference>
<evidence type="ECO:0000256" key="3">
    <source>
        <dbReference type="ARBA" id="ARBA00034240"/>
    </source>
</evidence>
<evidence type="ECO:0000256" key="6">
    <source>
        <dbReference type="ARBA" id="ARBA00034316"/>
    </source>
</evidence>
<protein>
    <recommendedName>
        <fullName evidence="7">Anti-CBASS protein Acb1</fullName>
    </recommendedName>
</protein>
<dbReference type="EMBL" id="KY630187">
    <property type="protein sequence ID" value="AQW88635.1"/>
    <property type="molecule type" value="Genomic_DNA"/>
</dbReference>
<keyword evidence="1" id="KW-0378">Hydrolase</keyword>
<feature type="domain" description="Anti-CBASS protein Acb1-like C-terminal" evidence="9">
    <location>
        <begin position="15"/>
        <end position="126"/>
    </location>
</feature>
<evidence type="ECO:0000256" key="8">
    <source>
        <dbReference type="ARBA" id="ARBA00048123"/>
    </source>
</evidence>
<comment type="similarity">
    <text evidence="6">Belongs to the anti-CBASS protein Acb1 family.</text>
</comment>
<sequence>MAGKGFVGLSLDIDQAKEIQRIFKIAGVDCLTPSKFHVTVMYDEDEPEIDVLPNDKKYSATITGVERLGKVGSKYEAIALILESFDISQRHKELKNAGFKHKFPDFKCHMSVLYQPSDTDLDLIELIYKLGVLPEELTFGNEHLGNTK</sequence>
<evidence type="ECO:0000313" key="10">
    <source>
        <dbReference type="EMBL" id="AQW88635.1"/>
    </source>
</evidence>
<accession>A0A1S6UA69</accession>
<comment type="catalytic activity">
    <reaction evidence="5">
        <text>3',3'-cGAMP + H2O = G[3'-5']pAp[3'] + H(+)</text>
        <dbReference type="Rhea" id="RHEA:72831"/>
        <dbReference type="ChEBI" id="CHEBI:15377"/>
        <dbReference type="ChEBI" id="CHEBI:15378"/>
        <dbReference type="ChEBI" id="CHEBI:71501"/>
        <dbReference type="ChEBI" id="CHEBI:192497"/>
    </reaction>
    <physiologicalReaction direction="left-to-right" evidence="5">
        <dbReference type="Rhea" id="RHEA:72832"/>
    </physiologicalReaction>
</comment>
<dbReference type="OrthoDB" id="15245at10239"/>
<evidence type="ECO:0000313" key="11">
    <source>
        <dbReference type="Proteomes" id="UP000221837"/>
    </source>
</evidence>
<comment type="catalytic activity">
    <reaction evidence="8">
        <text>3',3'-cUAMP + H2O = U[3'-5']pAp[3'] + H(+)</text>
        <dbReference type="Rhea" id="RHEA:72835"/>
        <dbReference type="ChEBI" id="CHEBI:15377"/>
        <dbReference type="ChEBI" id="CHEBI:15378"/>
        <dbReference type="ChEBI" id="CHEBI:143809"/>
        <dbReference type="ChEBI" id="CHEBI:192498"/>
    </reaction>
    <physiologicalReaction direction="left-to-right" evidence="8">
        <dbReference type="Rhea" id="RHEA:72836"/>
    </physiologicalReaction>
</comment>
<keyword evidence="11" id="KW-1185">Reference proteome</keyword>
<evidence type="ECO:0000256" key="1">
    <source>
        <dbReference type="ARBA" id="ARBA00022801"/>
    </source>
</evidence>
<dbReference type="GO" id="GO:0016787">
    <property type="term" value="F:hydrolase activity"/>
    <property type="evidence" value="ECO:0007669"/>
    <property type="project" value="UniProtKB-KW"/>
</dbReference>